<comment type="caution">
    <text evidence="2">The sequence shown here is derived from an EMBL/GenBank/DDBJ whole genome shotgun (WGS) entry which is preliminary data.</text>
</comment>
<keyword evidence="3" id="KW-1185">Reference proteome</keyword>
<organism evidence="2 3">
    <name type="scientific">Amnibacterium kyonggiense</name>
    <dbReference type="NCBI Taxonomy" id="595671"/>
    <lineage>
        <taxon>Bacteria</taxon>
        <taxon>Bacillati</taxon>
        <taxon>Actinomycetota</taxon>
        <taxon>Actinomycetes</taxon>
        <taxon>Micrococcales</taxon>
        <taxon>Microbacteriaceae</taxon>
        <taxon>Amnibacterium</taxon>
    </lineage>
</organism>
<protein>
    <submittedName>
        <fullName evidence="2">Uncharacterized protein</fullName>
    </submittedName>
</protein>
<evidence type="ECO:0000313" key="2">
    <source>
        <dbReference type="EMBL" id="TDS80910.1"/>
    </source>
</evidence>
<feature type="compositionally biased region" description="Low complexity" evidence="1">
    <location>
        <begin position="7"/>
        <end position="16"/>
    </location>
</feature>
<evidence type="ECO:0000256" key="1">
    <source>
        <dbReference type="SAM" id="MobiDB-lite"/>
    </source>
</evidence>
<gene>
    <name evidence="2" type="ORF">CLV52_1481</name>
</gene>
<dbReference type="Proteomes" id="UP000295344">
    <property type="component" value="Unassembled WGS sequence"/>
</dbReference>
<name>A0A4R7FSU1_9MICO</name>
<evidence type="ECO:0000313" key="3">
    <source>
        <dbReference type="Proteomes" id="UP000295344"/>
    </source>
</evidence>
<feature type="region of interest" description="Disordered" evidence="1">
    <location>
        <begin position="1"/>
        <end position="21"/>
    </location>
</feature>
<dbReference type="AlphaFoldDB" id="A0A4R7FSU1"/>
<proteinExistence type="predicted"/>
<sequence>MLPEPTAHAAGAAIGGSSQNWRFPSGARGVRVAIVRG</sequence>
<accession>A0A4R7FSU1</accession>
<dbReference type="EMBL" id="SOAM01000001">
    <property type="protein sequence ID" value="TDS80910.1"/>
    <property type="molecule type" value="Genomic_DNA"/>
</dbReference>
<reference evidence="2 3" key="1">
    <citation type="submission" date="2019-03" db="EMBL/GenBank/DDBJ databases">
        <title>Genomic Encyclopedia of Archaeal and Bacterial Type Strains, Phase II (KMG-II): from individual species to whole genera.</title>
        <authorList>
            <person name="Goeker M."/>
        </authorList>
    </citation>
    <scope>NUCLEOTIDE SEQUENCE [LARGE SCALE GENOMIC DNA]</scope>
    <source>
        <strain evidence="2 3">DSM 24782</strain>
    </source>
</reference>